<keyword evidence="3" id="KW-1185">Reference proteome</keyword>
<protein>
    <submittedName>
        <fullName evidence="2">Uncharacterized protein</fullName>
    </submittedName>
</protein>
<sequence length="101" mass="11145">MRVRTGGRGWSQSFQFAVSTCRFPVPIASPTYSAARIPAMSSPESRRNVRRSSIPQLSSRNPQSPVSLKTRGTSSADSTTSLDFTPNRSTNRLEKSRLHGF</sequence>
<evidence type="ECO:0000256" key="1">
    <source>
        <dbReference type="SAM" id="MobiDB-lite"/>
    </source>
</evidence>
<dbReference type="AlphaFoldDB" id="A0AAV5JUM8"/>
<feature type="compositionally biased region" description="Polar residues" evidence="1">
    <location>
        <begin position="51"/>
        <end position="90"/>
    </location>
</feature>
<evidence type="ECO:0000313" key="3">
    <source>
        <dbReference type="Proteomes" id="UP001054252"/>
    </source>
</evidence>
<proteinExistence type="predicted"/>
<gene>
    <name evidence="2" type="ORF">SLEP1_g25328</name>
</gene>
<dbReference type="Proteomes" id="UP001054252">
    <property type="component" value="Unassembled WGS sequence"/>
</dbReference>
<feature type="compositionally biased region" description="Basic and acidic residues" evidence="1">
    <location>
        <begin position="91"/>
        <end position="101"/>
    </location>
</feature>
<organism evidence="2 3">
    <name type="scientific">Rubroshorea leprosula</name>
    <dbReference type="NCBI Taxonomy" id="152421"/>
    <lineage>
        <taxon>Eukaryota</taxon>
        <taxon>Viridiplantae</taxon>
        <taxon>Streptophyta</taxon>
        <taxon>Embryophyta</taxon>
        <taxon>Tracheophyta</taxon>
        <taxon>Spermatophyta</taxon>
        <taxon>Magnoliopsida</taxon>
        <taxon>eudicotyledons</taxon>
        <taxon>Gunneridae</taxon>
        <taxon>Pentapetalae</taxon>
        <taxon>rosids</taxon>
        <taxon>malvids</taxon>
        <taxon>Malvales</taxon>
        <taxon>Dipterocarpaceae</taxon>
        <taxon>Rubroshorea</taxon>
    </lineage>
</organism>
<feature type="region of interest" description="Disordered" evidence="1">
    <location>
        <begin position="32"/>
        <end position="101"/>
    </location>
</feature>
<accession>A0AAV5JUM8</accession>
<name>A0AAV5JUM8_9ROSI</name>
<reference evidence="2 3" key="1">
    <citation type="journal article" date="2021" name="Commun. Biol.">
        <title>The genome of Shorea leprosula (Dipterocarpaceae) highlights the ecological relevance of drought in aseasonal tropical rainforests.</title>
        <authorList>
            <person name="Ng K.K.S."/>
            <person name="Kobayashi M.J."/>
            <person name="Fawcett J.A."/>
            <person name="Hatakeyama M."/>
            <person name="Paape T."/>
            <person name="Ng C.H."/>
            <person name="Ang C.C."/>
            <person name="Tnah L.H."/>
            <person name="Lee C.T."/>
            <person name="Nishiyama T."/>
            <person name="Sese J."/>
            <person name="O'Brien M.J."/>
            <person name="Copetti D."/>
            <person name="Mohd Noor M.I."/>
            <person name="Ong R.C."/>
            <person name="Putra M."/>
            <person name="Sireger I.Z."/>
            <person name="Indrioko S."/>
            <person name="Kosugi Y."/>
            <person name="Izuno A."/>
            <person name="Isagi Y."/>
            <person name="Lee S.L."/>
            <person name="Shimizu K.K."/>
        </authorList>
    </citation>
    <scope>NUCLEOTIDE SEQUENCE [LARGE SCALE GENOMIC DNA]</scope>
    <source>
        <strain evidence="2">214</strain>
    </source>
</reference>
<dbReference type="EMBL" id="BPVZ01000041">
    <property type="protein sequence ID" value="GKV14445.1"/>
    <property type="molecule type" value="Genomic_DNA"/>
</dbReference>
<evidence type="ECO:0000313" key="2">
    <source>
        <dbReference type="EMBL" id="GKV14445.1"/>
    </source>
</evidence>
<comment type="caution">
    <text evidence="2">The sequence shown here is derived from an EMBL/GenBank/DDBJ whole genome shotgun (WGS) entry which is preliminary data.</text>
</comment>